<evidence type="ECO:0000313" key="3">
    <source>
        <dbReference type="Proteomes" id="UP000515202"/>
    </source>
</evidence>
<evidence type="ECO:0000256" key="1">
    <source>
        <dbReference type="SAM" id="MobiDB-lite"/>
    </source>
</evidence>
<dbReference type="AlphaFoldDB" id="A0A6P3RQ16"/>
<feature type="region of interest" description="Disordered" evidence="1">
    <location>
        <begin position="75"/>
        <end position="94"/>
    </location>
</feature>
<proteinExistence type="predicted"/>
<protein>
    <submittedName>
        <fullName evidence="4">Two pore calcium channel protein 2-like</fullName>
    </submittedName>
</protein>
<keyword evidence="2" id="KW-1133">Transmembrane helix</keyword>
<dbReference type="GO" id="GO:0005765">
    <property type="term" value="C:lysosomal membrane"/>
    <property type="evidence" value="ECO:0007669"/>
    <property type="project" value="InterPro"/>
</dbReference>
<keyword evidence="2" id="KW-0472">Membrane</keyword>
<dbReference type="GO" id="GO:0075509">
    <property type="term" value="P:endocytosis involved in viral entry into host cell"/>
    <property type="evidence" value="ECO:0007669"/>
    <property type="project" value="TreeGrafter"/>
</dbReference>
<evidence type="ECO:0000256" key="2">
    <source>
        <dbReference type="SAM" id="Phobius"/>
    </source>
</evidence>
<dbReference type="Proteomes" id="UP000515202">
    <property type="component" value="Unplaced"/>
</dbReference>
<dbReference type="GO" id="GO:0019722">
    <property type="term" value="P:calcium-mediated signaling"/>
    <property type="evidence" value="ECO:0007669"/>
    <property type="project" value="TreeGrafter"/>
</dbReference>
<dbReference type="GeneID" id="105310396"/>
<dbReference type="GO" id="GO:0015280">
    <property type="term" value="F:ligand-gated sodium channel activity"/>
    <property type="evidence" value="ECO:0007669"/>
    <property type="project" value="TreeGrafter"/>
</dbReference>
<dbReference type="PANTHER" id="PTHR46768:SF1">
    <property type="entry name" value="TWO PORE CHANNEL PROTEIN 2"/>
    <property type="match status" value="1"/>
</dbReference>
<accession>A0A6P3RQ16</accession>
<name>A0A6P3RQ16_PTEVA</name>
<organism evidence="3 4">
    <name type="scientific">Pteropus vampyrus</name>
    <name type="common">Large flying fox</name>
    <dbReference type="NCBI Taxonomy" id="132908"/>
    <lineage>
        <taxon>Eukaryota</taxon>
        <taxon>Metazoa</taxon>
        <taxon>Chordata</taxon>
        <taxon>Craniata</taxon>
        <taxon>Vertebrata</taxon>
        <taxon>Euteleostomi</taxon>
        <taxon>Mammalia</taxon>
        <taxon>Eutheria</taxon>
        <taxon>Laurasiatheria</taxon>
        <taxon>Chiroptera</taxon>
        <taxon>Yinpterochiroptera</taxon>
        <taxon>Pteropodoidea</taxon>
        <taxon>Pteropodidae</taxon>
        <taxon>Pteropodinae</taxon>
        <taxon>Pteropus</taxon>
    </lineage>
</organism>
<dbReference type="KEGG" id="pvp:105310396"/>
<keyword evidence="3" id="KW-1185">Reference proteome</keyword>
<feature type="transmembrane region" description="Helical" evidence="2">
    <location>
        <begin position="20"/>
        <end position="40"/>
    </location>
</feature>
<dbReference type="InterPro" id="IPR028798">
    <property type="entry name" value="TPC2"/>
</dbReference>
<sequence>MLLKVFALGLLGYLSYPSNVFDGLLTIILLVLELSTLAMYRFPHPGWYVTGGSRGAAAVVPSGARGRRVAAVPRPRLPARSAGTQGEHPSLGMG</sequence>
<dbReference type="PANTHER" id="PTHR46768">
    <property type="entry name" value="TWO PORE CALCIUM CHANNEL PROTEIN 2"/>
    <property type="match status" value="1"/>
</dbReference>
<reference evidence="4" key="1">
    <citation type="submission" date="2025-08" db="UniProtKB">
        <authorList>
            <consortium name="RefSeq"/>
        </authorList>
    </citation>
    <scope>IDENTIFICATION</scope>
    <source>
        <tissue evidence="4">Kidney</tissue>
    </source>
</reference>
<dbReference type="GO" id="GO:0022832">
    <property type="term" value="F:voltage-gated channel activity"/>
    <property type="evidence" value="ECO:0007669"/>
    <property type="project" value="InterPro"/>
</dbReference>
<keyword evidence="2" id="KW-0812">Transmembrane</keyword>
<evidence type="ECO:0000313" key="4">
    <source>
        <dbReference type="RefSeq" id="XP_011384883.1"/>
    </source>
</evidence>
<dbReference type="GO" id="GO:0097682">
    <property type="term" value="F:intracellularly phosphatidylinositol-3,5-bisphosphate-gated monatomic cation channel activity"/>
    <property type="evidence" value="ECO:0007669"/>
    <property type="project" value="TreeGrafter"/>
</dbReference>
<dbReference type="RefSeq" id="XP_011384883.1">
    <property type="nucleotide sequence ID" value="XM_011386581.2"/>
</dbReference>
<gene>
    <name evidence="4" type="primary">LOC105310396</name>
</gene>